<evidence type="ECO:0000313" key="3">
    <source>
        <dbReference type="Proteomes" id="UP000563524"/>
    </source>
</evidence>
<sequence length="86" mass="8777">MITTLVLGTLCAPNLGRSAFSWPLGLAALLACALAAADERVPLVLTLLAASMAGTARSLRAESAVSFVWSGLAAWGGLAVLWLLVP</sequence>
<evidence type="ECO:0000313" key="2">
    <source>
        <dbReference type="EMBL" id="MBB4658087.1"/>
    </source>
</evidence>
<dbReference type="EMBL" id="JACHOB010000001">
    <property type="protein sequence ID" value="MBB4658087.1"/>
    <property type="molecule type" value="Genomic_DNA"/>
</dbReference>
<dbReference type="AlphaFoldDB" id="A0A840I066"/>
<keyword evidence="1" id="KW-0472">Membrane</keyword>
<reference evidence="2 3" key="1">
    <citation type="submission" date="2020-08" db="EMBL/GenBank/DDBJ databases">
        <title>Genomic Encyclopedia of Type Strains, Phase IV (KMG-IV): sequencing the most valuable type-strain genomes for metagenomic binning, comparative biology and taxonomic classification.</title>
        <authorList>
            <person name="Goeker M."/>
        </authorList>
    </citation>
    <scope>NUCLEOTIDE SEQUENCE [LARGE SCALE GENOMIC DNA]</scope>
    <source>
        <strain evidence="2 3">DSM 102850</strain>
    </source>
</reference>
<keyword evidence="3" id="KW-1185">Reference proteome</keyword>
<name>A0A840I066_9PROT</name>
<comment type="caution">
    <text evidence="2">The sequence shown here is derived from an EMBL/GenBank/DDBJ whole genome shotgun (WGS) entry which is preliminary data.</text>
</comment>
<gene>
    <name evidence="2" type="ORF">GGQ59_000587</name>
</gene>
<protein>
    <submittedName>
        <fullName evidence="2">Uncharacterized protein</fullName>
    </submittedName>
</protein>
<evidence type="ECO:0000256" key="1">
    <source>
        <dbReference type="SAM" id="Phobius"/>
    </source>
</evidence>
<keyword evidence="1" id="KW-0812">Transmembrane</keyword>
<organism evidence="2 3">
    <name type="scientific">Parvularcula dongshanensis</name>
    <dbReference type="NCBI Taxonomy" id="1173995"/>
    <lineage>
        <taxon>Bacteria</taxon>
        <taxon>Pseudomonadati</taxon>
        <taxon>Pseudomonadota</taxon>
        <taxon>Alphaproteobacteria</taxon>
        <taxon>Parvularculales</taxon>
        <taxon>Parvularculaceae</taxon>
        <taxon>Parvularcula</taxon>
    </lineage>
</organism>
<feature type="transmembrane region" description="Helical" evidence="1">
    <location>
        <begin position="64"/>
        <end position="85"/>
    </location>
</feature>
<proteinExistence type="predicted"/>
<dbReference type="Proteomes" id="UP000563524">
    <property type="component" value="Unassembled WGS sequence"/>
</dbReference>
<accession>A0A840I066</accession>
<dbReference type="RefSeq" id="WP_183815671.1">
    <property type="nucleotide sequence ID" value="NZ_JACHOB010000001.1"/>
</dbReference>
<keyword evidence="1" id="KW-1133">Transmembrane helix</keyword>